<dbReference type="InterPro" id="IPR036861">
    <property type="entry name" value="Endochitinase-like_sf"/>
</dbReference>
<dbReference type="AlphaFoldDB" id="A0AAD4GTG3"/>
<dbReference type="Gene3D" id="3.30.60.10">
    <property type="entry name" value="Endochitinase-like"/>
    <property type="match status" value="1"/>
</dbReference>
<name>A0AAD4GTG3_ASPNN</name>
<dbReference type="InterPro" id="IPR017853">
    <property type="entry name" value="GH"/>
</dbReference>
<protein>
    <recommendedName>
        <fullName evidence="3">chitinase</fullName>
        <ecNumber evidence="3">3.2.1.14</ecNumber>
    </recommendedName>
</protein>
<dbReference type="InterPro" id="IPR050314">
    <property type="entry name" value="Glycosyl_Hydrlase_18"/>
</dbReference>
<dbReference type="SMART" id="SM00270">
    <property type="entry name" value="ChtBD1"/>
    <property type="match status" value="2"/>
</dbReference>
<evidence type="ECO:0000256" key="2">
    <source>
        <dbReference type="ARBA" id="ARBA00008682"/>
    </source>
</evidence>
<evidence type="ECO:0000256" key="3">
    <source>
        <dbReference type="ARBA" id="ARBA00012729"/>
    </source>
</evidence>
<dbReference type="InterPro" id="IPR011583">
    <property type="entry name" value="Chitinase_II/V-like_cat"/>
</dbReference>
<feature type="disulfide bond" evidence="11">
    <location>
        <begin position="50"/>
        <end position="62"/>
    </location>
</feature>
<evidence type="ECO:0000256" key="6">
    <source>
        <dbReference type="ARBA" id="ARBA00023024"/>
    </source>
</evidence>
<comment type="similarity">
    <text evidence="2">Belongs to the glycosyl hydrolase 18 family. Chitinase class V subfamily.</text>
</comment>
<evidence type="ECO:0000256" key="9">
    <source>
        <dbReference type="ARBA" id="ARBA00023295"/>
    </source>
</evidence>
<keyword evidence="13" id="KW-0732">Signal</keyword>
<feature type="domain" description="Chitin-binding type-1" evidence="14">
    <location>
        <begin position="80"/>
        <end position="139"/>
    </location>
</feature>
<evidence type="ECO:0000256" key="13">
    <source>
        <dbReference type="SAM" id="SignalP"/>
    </source>
</evidence>
<feature type="domain" description="GH18" evidence="15">
    <location>
        <begin position="154"/>
        <end position="525"/>
    </location>
</feature>
<dbReference type="GO" id="GO:0000272">
    <property type="term" value="P:polysaccharide catabolic process"/>
    <property type="evidence" value="ECO:0007669"/>
    <property type="project" value="UniProtKB-KW"/>
</dbReference>
<feature type="disulfide bond" evidence="11">
    <location>
        <begin position="73"/>
        <end position="77"/>
    </location>
</feature>
<dbReference type="PANTHER" id="PTHR11177:SF397">
    <property type="entry name" value="CHITINASE"/>
    <property type="match status" value="1"/>
</dbReference>
<reference evidence="16" key="1">
    <citation type="journal article" date="2019" name="Beilstein J. Org. Chem.">
        <title>Nanangenines: drimane sesquiterpenoids as the dominant metabolite cohort of a novel Australian fungus, Aspergillus nanangensis.</title>
        <authorList>
            <person name="Lacey H.J."/>
            <person name="Gilchrist C.L.M."/>
            <person name="Crombie A."/>
            <person name="Kalaitzis J.A."/>
            <person name="Vuong D."/>
            <person name="Rutledge P.J."/>
            <person name="Turner P."/>
            <person name="Pitt J.I."/>
            <person name="Lacey E."/>
            <person name="Chooi Y.H."/>
            <person name="Piggott A.M."/>
        </authorList>
    </citation>
    <scope>NUCLEOTIDE SEQUENCE</scope>
    <source>
        <strain evidence="16">MST-FP2251</strain>
    </source>
</reference>
<dbReference type="CDD" id="cd00035">
    <property type="entry name" value="ChtBD1"/>
    <property type="match status" value="1"/>
</dbReference>
<evidence type="ECO:0000256" key="7">
    <source>
        <dbReference type="ARBA" id="ARBA00023026"/>
    </source>
</evidence>
<keyword evidence="5 12" id="KW-0378">Hydrolase</keyword>
<dbReference type="PROSITE" id="PS51910">
    <property type="entry name" value="GH18_2"/>
    <property type="match status" value="1"/>
</dbReference>
<sequence length="1116" mass="122780">MLLPLPWLSCILLVWLFFRTQGNASSIQPVQSSSSLLRRDDYTCGPGRPCKNSACCGASGNCGYGPIYCGGGCTSNCDASAECGQFSKPTNKTCPLNTCCSQYGFCGTLEGQSHVDESPGMFLTSVEYCGKGCQSNCELHPKPPGGSPQNKVLSKIIGYYEAWNARSKCHQTLPTDLPLDALTHLNYAFAYISPDTLQITTMDAATPASLFDDLAALKVTKPHLQIFVSIGGWTFSDNDTATQPLFGNIARSDSNRQKFADNTLTFLNLYGFDGVDLDWEYPGAPDRGGKPDDTKNYVQLVKTLRDTFDKSGRKLGITFTAPSSYWYMRWFDLPGMLQYADWMNFMTYDIHGVWDSTNPIGAIIQGHTNLTEIKLAAELLWRVEIQPSQVALGFGFYGRAFTLANPACTTPGCPFSGGAKPGDVLSKHKDIKVMHDTEAAVKYFSWDSTQWISYDDAETFKQKTDWANDLGLAGSLIWASDLDDYTWSAHKALTGKSNIGKPVAALYDNQQQSLVDTINTDLGHACYKFPDSVDFDKIQVSACSSGYVRVGYDKDGQDCKDGECGKPICCRKDSGLKNCQWRGGGKDCNGQCHAGEVKISGSSWGGTPGESGTGRCNRGGKAFCCEMGLYSTLADKCYWTGGNNNPCKKDEQSVAHMWDHSGWGTVFSHGSDYCCPKSQPMPFTGCHWVGQGDCADNTCDNTEVTLLTDDRGDSYSACSWWRKKSLCCKPSIDAFQTLTCDDGLCWDDPNRCEDDIGPSDPEGGWYIVSSYLMRDGTRMWSYSSEPPWVILAGPVRPGDPRQMMLKVGALVKSSFYGTLELRTRAYATGLKLLQKDGSATLAIKGGYSMLSDTCDTTAVQFIKAADLPRSGMQAEHYQEFQMIPAFLRTALTGYLPSGERLHSAVLDPKALLANWNKAYDTTLPRIGDLVTDVKGWAAPLTPNDRIFEILGSYAYRASMSLLPGDMNLIKMNVMRQFRPMSANNFATYLSDAIKGDEEAAKKILDVLRKTIGVFNYLNDDFLNSAMSKARTDLVTEIGYAEKYANLVYLHAIWKEFEPDYYSTAAEFAREWVSLNLKLIAQKLPMGVPGNPAVAKLIYESGQLYKAVQRIKSPVAS</sequence>
<keyword evidence="11" id="KW-1015">Disulfide bond</keyword>
<evidence type="ECO:0000256" key="1">
    <source>
        <dbReference type="ARBA" id="ARBA00000822"/>
    </source>
</evidence>
<dbReference type="GO" id="GO:0008061">
    <property type="term" value="F:chitin binding"/>
    <property type="evidence" value="ECO:0007669"/>
    <property type="project" value="UniProtKB-UniRule"/>
</dbReference>
<gene>
    <name evidence="16" type="ORF">FE257_008430</name>
</gene>
<dbReference type="PROSITE" id="PS01095">
    <property type="entry name" value="GH18_1"/>
    <property type="match status" value="1"/>
</dbReference>
<comment type="caution">
    <text evidence="11">Lacks conserved residue(s) required for the propagation of feature annotation.</text>
</comment>
<dbReference type="Gene3D" id="3.20.20.80">
    <property type="entry name" value="Glycosidases"/>
    <property type="match status" value="1"/>
</dbReference>
<comment type="caution">
    <text evidence="16">The sequence shown here is derived from an EMBL/GenBank/DDBJ whole genome shotgun (WGS) entry which is preliminary data.</text>
</comment>
<evidence type="ECO:0000256" key="11">
    <source>
        <dbReference type="PROSITE-ProRule" id="PRU00261"/>
    </source>
</evidence>
<keyword evidence="9 12" id="KW-0326">Glycosidase</keyword>
<dbReference type="Pfam" id="PF00187">
    <property type="entry name" value="Chitin_bind_1"/>
    <property type="match status" value="1"/>
</dbReference>
<dbReference type="InterPro" id="IPR001223">
    <property type="entry name" value="Glyco_hydro18_cat"/>
</dbReference>
<feature type="disulfide bond" evidence="11">
    <location>
        <begin position="55"/>
        <end position="69"/>
    </location>
</feature>
<keyword evidence="7" id="KW-0843">Virulence</keyword>
<evidence type="ECO:0000313" key="16">
    <source>
        <dbReference type="EMBL" id="KAF9888672.1"/>
    </source>
</evidence>
<dbReference type="PANTHER" id="PTHR11177">
    <property type="entry name" value="CHITINASE"/>
    <property type="match status" value="1"/>
</dbReference>
<feature type="chain" id="PRO_5042045877" description="chitinase" evidence="13">
    <location>
        <begin position="25"/>
        <end position="1116"/>
    </location>
</feature>
<organism evidence="16 17">
    <name type="scientific">Aspergillus nanangensis</name>
    <dbReference type="NCBI Taxonomy" id="2582783"/>
    <lineage>
        <taxon>Eukaryota</taxon>
        <taxon>Fungi</taxon>
        <taxon>Dikarya</taxon>
        <taxon>Ascomycota</taxon>
        <taxon>Pezizomycotina</taxon>
        <taxon>Eurotiomycetes</taxon>
        <taxon>Eurotiomycetidae</taxon>
        <taxon>Eurotiales</taxon>
        <taxon>Aspergillaceae</taxon>
        <taxon>Aspergillus</taxon>
        <taxon>Aspergillus subgen. Circumdati</taxon>
    </lineage>
</organism>
<keyword evidence="8" id="KW-0119">Carbohydrate metabolism</keyword>
<dbReference type="GO" id="GO:0008843">
    <property type="term" value="F:endochitinase activity"/>
    <property type="evidence" value="ECO:0007669"/>
    <property type="project" value="UniProtKB-EC"/>
</dbReference>
<evidence type="ECO:0000256" key="10">
    <source>
        <dbReference type="ARBA" id="ARBA00023326"/>
    </source>
</evidence>
<dbReference type="Gene3D" id="3.10.50.10">
    <property type="match status" value="1"/>
</dbReference>
<dbReference type="SUPFAM" id="SSF51445">
    <property type="entry name" value="(Trans)glycosidases"/>
    <property type="match status" value="1"/>
</dbReference>
<dbReference type="EMBL" id="VCAU01000044">
    <property type="protein sequence ID" value="KAF9888672.1"/>
    <property type="molecule type" value="Genomic_DNA"/>
</dbReference>
<keyword evidence="10" id="KW-0624">Polysaccharide degradation</keyword>
<accession>A0AAD4GTG3</accession>
<comment type="catalytic activity">
    <reaction evidence="1">
        <text>Random endo-hydrolysis of N-acetyl-beta-D-glucosaminide (1-&gt;4)-beta-linkages in chitin and chitodextrins.</text>
        <dbReference type="EC" id="3.2.1.14"/>
    </reaction>
</comment>
<evidence type="ECO:0000259" key="15">
    <source>
        <dbReference type="PROSITE" id="PS51910"/>
    </source>
</evidence>
<dbReference type="SUPFAM" id="SSF57016">
    <property type="entry name" value="Plant lectins/antimicrobial peptides"/>
    <property type="match status" value="1"/>
</dbReference>
<evidence type="ECO:0000259" key="14">
    <source>
        <dbReference type="PROSITE" id="PS50941"/>
    </source>
</evidence>
<keyword evidence="17" id="KW-1185">Reference proteome</keyword>
<dbReference type="SMART" id="SM00636">
    <property type="entry name" value="Glyco_18"/>
    <property type="match status" value="1"/>
</dbReference>
<dbReference type="InterPro" id="IPR001579">
    <property type="entry name" value="Glyco_hydro_18_chit_AS"/>
</dbReference>
<evidence type="ECO:0000256" key="12">
    <source>
        <dbReference type="RuleBase" id="RU000489"/>
    </source>
</evidence>
<feature type="domain" description="Chitin-binding type-1" evidence="14">
    <location>
        <begin position="41"/>
        <end position="79"/>
    </location>
</feature>
<dbReference type="InterPro" id="IPR029070">
    <property type="entry name" value="Chitinase_insertion_sf"/>
</dbReference>
<proteinExistence type="inferred from homology"/>
<feature type="disulfide bond" evidence="11">
    <location>
        <begin position="133"/>
        <end position="137"/>
    </location>
</feature>
<feature type="disulfide bond" evidence="11">
    <location>
        <begin position="94"/>
        <end position="106"/>
    </location>
</feature>
<dbReference type="InterPro" id="IPR001002">
    <property type="entry name" value="Chitin-bd_1"/>
</dbReference>
<reference evidence="16" key="2">
    <citation type="submission" date="2020-02" db="EMBL/GenBank/DDBJ databases">
        <authorList>
            <person name="Gilchrist C.L.M."/>
            <person name="Chooi Y.-H."/>
        </authorList>
    </citation>
    <scope>NUCLEOTIDE SEQUENCE</scope>
    <source>
        <strain evidence="16">MST-FP2251</strain>
    </source>
</reference>
<evidence type="ECO:0000313" key="17">
    <source>
        <dbReference type="Proteomes" id="UP001194746"/>
    </source>
</evidence>
<keyword evidence="4 11" id="KW-0147">Chitin-binding</keyword>
<evidence type="ECO:0000256" key="8">
    <source>
        <dbReference type="ARBA" id="ARBA00023277"/>
    </source>
</evidence>
<dbReference type="Proteomes" id="UP001194746">
    <property type="component" value="Unassembled WGS sequence"/>
</dbReference>
<dbReference type="EC" id="3.2.1.14" evidence="3"/>
<dbReference type="GO" id="GO:0006032">
    <property type="term" value="P:chitin catabolic process"/>
    <property type="evidence" value="ECO:0007669"/>
    <property type="project" value="UniProtKB-KW"/>
</dbReference>
<evidence type="ECO:0000256" key="5">
    <source>
        <dbReference type="ARBA" id="ARBA00022801"/>
    </source>
</evidence>
<evidence type="ECO:0000256" key="4">
    <source>
        <dbReference type="ARBA" id="ARBA00022669"/>
    </source>
</evidence>
<feature type="signal peptide" evidence="13">
    <location>
        <begin position="1"/>
        <end position="24"/>
    </location>
</feature>
<dbReference type="SUPFAM" id="SSF54556">
    <property type="entry name" value="Chitinase insertion domain"/>
    <property type="match status" value="1"/>
</dbReference>
<dbReference type="Pfam" id="PF00704">
    <property type="entry name" value="Glyco_hydro_18"/>
    <property type="match status" value="1"/>
</dbReference>
<dbReference type="PROSITE" id="PS50941">
    <property type="entry name" value="CHIT_BIND_I_2"/>
    <property type="match status" value="2"/>
</dbReference>
<keyword evidence="6" id="KW-0146">Chitin degradation</keyword>